<name>A0A6A3A7K3_HIBSY</name>
<dbReference type="AlphaFoldDB" id="A0A6A3A7K3"/>
<evidence type="ECO:0000313" key="2">
    <source>
        <dbReference type="EMBL" id="KAE8700334.1"/>
    </source>
</evidence>
<comment type="caution">
    <text evidence="2">The sequence shown here is derived from an EMBL/GenBank/DDBJ whole genome shotgun (WGS) entry which is preliminary data.</text>
</comment>
<evidence type="ECO:0000256" key="1">
    <source>
        <dbReference type="SAM" id="MobiDB-lite"/>
    </source>
</evidence>
<gene>
    <name evidence="2" type="ORF">F3Y22_tig00110557pilonHSYRG00227</name>
</gene>
<feature type="region of interest" description="Disordered" evidence="1">
    <location>
        <begin position="72"/>
        <end position="116"/>
    </location>
</feature>
<sequence>MSRVNLLAQVNRRLTNNTTPMQTRGRCQLPCSLQVNLQRNITPKVTPNSSQKALMSTLAFATMFESGMKKNHSAIRASVRRETGDNKTGEGSKTDEAKSSMLLDILSSGGNKIKRQ</sequence>
<proteinExistence type="predicted"/>
<feature type="compositionally biased region" description="Basic and acidic residues" evidence="1">
    <location>
        <begin position="79"/>
        <end position="98"/>
    </location>
</feature>
<dbReference type="EMBL" id="VEPZ02001029">
    <property type="protein sequence ID" value="KAE8700334.1"/>
    <property type="molecule type" value="Genomic_DNA"/>
</dbReference>
<accession>A0A6A3A7K3</accession>
<reference evidence="2" key="1">
    <citation type="submission" date="2019-09" db="EMBL/GenBank/DDBJ databases">
        <title>Draft genome information of white flower Hibiscus syriacus.</title>
        <authorList>
            <person name="Kim Y.-M."/>
        </authorList>
    </citation>
    <scope>NUCLEOTIDE SEQUENCE [LARGE SCALE GENOMIC DNA]</scope>
    <source>
        <strain evidence="2">YM2019G1</strain>
    </source>
</reference>
<keyword evidence="3" id="KW-1185">Reference proteome</keyword>
<organism evidence="2 3">
    <name type="scientific">Hibiscus syriacus</name>
    <name type="common">Rose of Sharon</name>
    <dbReference type="NCBI Taxonomy" id="106335"/>
    <lineage>
        <taxon>Eukaryota</taxon>
        <taxon>Viridiplantae</taxon>
        <taxon>Streptophyta</taxon>
        <taxon>Embryophyta</taxon>
        <taxon>Tracheophyta</taxon>
        <taxon>Spermatophyta</taxon>
        <taxon>Magnoliopsida</taxon>
        <taxon>eudicotyledons</taxon>
        <taxon>Gunneridae</taxon>
        <taxon>Pentapetalae</taxon>
        <taxon>rosids</taxon>
        <taxon>malvids</taxon>
        <taxon>Malvales</taxon>
        <taxon>Malvaceae</taxon>
        <taxon>Malvoideae</taxon>
        <taxon>Hibiscus</taxon>
    </lineage>
</organism>
<evidence type="ECO:0000313" key="3">
    <source>
        <dbReference type="Proteomes" id="UP000436088"/>
    </source>
</evidence>
<protein>
    <submittedName>
        <fullName evidence="2">Uncharacterized protein</fullName>
    </submittedName>
</protein>
<dbReference type="Proteomes" id="UP000436088">
    <property type="component" value="Unassembled WGS sequence"/>
</dbReference>